<dbReference type="RefSeq" id="WP_200523401.1">
    <property type="nucleotide sequence ID" value="NZ_JAEHNZ010000006.1"/>
</dbReference>
<name>A0ABS1BW53_9NEIS</name>
<accession>A0ABS1BW53</accession>
<keyword evidence="1" id="KW-0812">Transmembrane</keyword>
<keyword evidence="1" id="KW-0472">Membrane</keyword>
<feature type="transmembrane region" description="Helical" evidence="1">
    <location>
        <begin position="72"/>
        <end position="92"/>
    </location>
</feature>
<evidence type="ECO:0000256" key="1">
    <source>
        <dbReference type="SAM" id="Phobius"/>
    </source>
</evidence>
<protein>
    <submittedName>
        <fullName evidence="2">Uncharacterized protein</fullName>
    </submittedName>
</protein>
<sequence length="96" mass="10972">MTHLDLAALFILIAIPLLALAALWQLYVMLSETYTLNRYQQQPHQMLRIAVSLFFTFSLSVYWHCPNARKKGILFALLGGAGIVCYALGMWYKNHP</sequence>
<comment type="caution">
    <text evidence="2">The sequence shown here is derived from an EMBL/GenBank/DDBJ whole genome shotgun (WGS) entry which is preliminary data.</text>
</comment>
<keyword evidence="1" id="KW-1133">Transmembrane helix</keyword>
<dbReference type="EMBL" id="JAEHNZ010000006">
    <property type="protein sequence ID" value="MBK0397470.1"/>
    <property type="molecule type" value="Genomic_DNA"/>
</dbReference>
<keyword evidence="3" id="KW-1185">Reference proteome</keyword>
<gene>
    <name evidence="2" type="ORF">JDW22_13050</name>
</gene>
<dbReference type="Proteomes" id="UP000614058">
    <property type="component" value="Unassembled WGS sequence"/>
</dbReference>
<evidence type="ECO:0000313" key="2">
    <source>
        <dbReference type="EMBL" id="MBK0397470.1"/>
    </source>
</evidence>
<proteinExistence type="predicted"/>
<evidence type="ECO:0000313" key="3">
    <source>
        <dbReference type="Proteomes" id="UP000614058"/>
    </source>
</evidence>
<organism evidence="2 3">
    <name type="scientific">Kingella bonacorsii</name>
    <dbReference type="NCBI Taxonomy" id="2796361"/>
    <lineage>
        <taxon>Bacteria</taxon>
        <taxon>Pseudomonadati</taxon>
        <taxon>Pseudomonadota</taxon>
        <taxon>Betaproteobacteria</taxon>
        <taxon>Neisseriales</taxon>
        <taxon>Neisseriaceae</taxon>
        <taxon>Kingella</taxon>
    </lineage>
</organism>
<feature type="transmembrane region" description="Helical" evidence="1">
    <location>
        <begin position="45"/>
        <end position="65"/>
    </location>
</feature>
<reference evidence="2 3" key="1">
    <citation type="journal article" date="2021" name="Pathogens">
        <title>Isolation and Characterization of Kingella bonacorsii sp. nov., A Novel Kingella Species Detected in a Stable Periodontitis Subject.</title>
        <authorList>
            <person name="Antezack A."/>
            <person name="Boxberger M."/>
            <person name="Rolland C."/>
            <person name="Monnet-Corti V."/>
            <person name="La Scola B."/>
        </authorList>
    </citation>
    <scope>NUCLEOTIDE SEQUENCE [LARGE SCALE GENOMIC DNA]</scope>
    <source>
        <strain evidence="2 3">Marseille-Q4569</strain>
    </source>
</reference>